<comment type="caution">
    <text evidence="1">The sequence shown here is derived from an EMBL/GenBank/DDBJ whole genome shotgun (WGS) entry which is preliminary data.</text>
</comment>
<name>A0A9J6BZH2_POLVA</name>
<sequence length="219" mass="25734">MEESHLDKILNIFIEPKNRTELLLKLFHHTRVKNETKQRNDLMCKKCLTPWSLGQFTVKMKSSNHKRKARRKFKIERLQKKAKQTSKKADVTAINRKIERLKQQNNHIALYKCFCNTTTKVHLWKRKSGEEKKSKEDKDVVVTAAKTNMIENSINNKPTKKQKTKGKRNKTAGLIIPQKNTTKKSANINFSKQLSLIFQKQKEQTESLTPQSRLNQFFK</sequence>
<evidence type="ECO:0000313" key="2">
    <source>
        <dbReference type="Proteomes" id="UP001107558"/>
    </source>
</evidence>
<dbReference type="EMBL" id="JADBJN010000002">
    <property type="protein sequence ID" value="KAG5675146.1"/>
    <property type="molecule type" value="Genomic_DNA"/>
</dbReference>
<keyword evidence="2" id="KW-1185">Reference proteome</keyword>
<protein>
    <submittedName>
        <fullName evidence="1">Uncharacterized protein</fullName>
    </submittedName>
</protein>
<proteinExistence type="predicted"/>
<organism evidence="1 2">
    <name type="scientific">Polypedilum vanderplanki</name>
    <name type="common">Sleeping chironomid midge</name>
    <dbReference type="NCBI Taxonomy" id="319348"/>
    <lineage>
        <taxon>Eukaryota</taxon>
        <taxon>Metazoa</taxon>
        <taxon>Ecdysozoa</taxon>
        <taxon>Arthropoda</taxon>
        <taxon>Hexapoda</taxon>
        <taxon>Insecta</taxon>
        <taxon>Pterygota</taxon>
        <taxon>Neoptera</taxon>
        <taxon>Endopterygota</taxon>
        <taxon>Diptera</taxon>
        <taxon>Nematocera</taxon>
        <taxon>Chironomoidea</taxon>
        <taxon>Chironomidae</taxon>
        <taxon>Chironominae</taxon>
        <taxon>Polypedilum</taxon>
        <taxon>Polypedilum</taxon>
    </lineage>
</organism>
<gene>
    <name evidence="1" type="ORF">PVAND_005073</name>
</gene>
<dbReference type="AlphaFoldDB" id="A0A9J6BZH2"/>
<dbReference type="Proteomes" id="UP001107558">
    <property type="component" value="Chromosome 2"/>
</dbReference>
<accession>A0A9J6BZH2</accession>
<evidence type="ECO:0000313" key="1">
    <source>
        <dbReference type="EMBL" id="KAG5675146.1"/>
    </source>
</evidence>
<dbReference type="OrthoDB" id="8190480at2759"/>
<reference evidence="1" key="1">
    <citation type="submission" date="2021-03" db="EMBL/GenBank/DDBJ databases">
        <title>Chromosome level genome of the anhydrobiotic midge Polypedilum vanderplanki.</title>
        <authorList>
            <person name="Yoshida Y."/>
            <person name="Kikawada T."/>
            <person name="Gusev O."/>
        </authorList>
    </citation>
    <scope>NUCLEOTIDE SEQUENCE</scope>
    <source>
        <strain evidence="1">NIAS01</strain>
        <tissue evidence="1">Whole body or cell culture</tissue>
    </source>
</reference>